<comment type="subcellular location">
    <subcellularLocation>
        <location evidence="1 7">Cell membrane</location>
        <topology evidence="1 7">Multi-pass membrane protein</topology>
    </subcellularLocation>
</comment>
<dbReference type="Proteomes" id="UP000886858">
    <property type="component" value="Unassembled WGS sequence"/>
</dbReference>
<reference evidence="9" key="1">
    <citation type="journal article" date="2021" name="PeerJ">
        <title>Extensive microbial diversity within the chicken gut microbiome revealed by metagenomics and culture.</title>
        <authorList>
            <person name="Gilroy R."/>
            <person name="Ravi A."/>
            <person name="Getino M."/>
            <person name="Pursley I."/>
            <person name="Horton D.L."/>
            <person name="Alikhan N.F."/>
            <person name="Baker D."/>
            <person name="Gharbi K."/>
            <person name="Hall N."/>
            <person name="Watson M."/>
            <person name="Adriaenssens E.M."/>
            <person name="Foster-Nyarko E."/>
            <person name="Jarju S."/>
            <person name="Secka A."/>
            <person name="Antonio M."/>
            <person name="Oren A."/>
            <person name="Chaudhuri R.R."/>
            <person name="La Ragione R."/>
            <person name="Hildebrand F."/>
            <person name="Pallen M.J."/>
        </authorList>
    </citation>
    <scope>NUCLEOTIDE SEQUENCE</scope>
    <source>
        <strain evidence="9">CHK179-7159</strain>
    </source>
</reference>
<dbReference type="AlphaFoldDB" id="A0A9D2I5Y3"/>
<evidence type="ECO:0000256" key="2">
    <source>
        <dbReference type="ARBA" id="ARBA00022448"/>
    </source>
</evidence>
<reference evidence="9" key="2">
    <citation type="submission" date="2021-04" db="EMBL/GenBank/DDBJ databases">
        <authorList>
            <person name="Gilroy R."/>
        </authorList>
    </citation>
    <scope>NUCLEOTIDE SEQUENCE</scope>
    <source>
        <strain evidence="9">CHK179-7159</strain>
    </source>
</reference>
<feature type="transmembrane region" description="Helical" evidence="7">
    <location>
        <begin position="102"/>
        <end position="127"/>
    </location>
</feature>
<dbReference type="InterPro" id="IPR050809">
    <property type="entry name" value="UgpAE/MalFG_permease"/>
</dbReference>
<dbReference type="GO" id="GO:0005886">
    <property type="term" value="C:plasma membrane"/>
    <property type="evidence" value="ECO:0007669"/>
    <property type="project" value="UniProtKB-SubCell"/>
</dbReference>
<evidence type="ECO:0000256" key="4">
    <source>
        <dbReference type="ARBA" id="ARBA00022692"/>
    </source>
</evidence>
<feature type="transmembrane region" description="Helical" evidence="7">
    <location>
        <begin position="247"/>
        <end position="273"/>
    </location>
</feature>
<feature type="transmembrane region" description="Helical" evidence="7">
    <location>
        <begin position="206"/>
        <end position="227"/>
    </location>
</feature>
<evidence type="ECO:0000313" key="10">
    <source>
        <dbReference type="Proteomes" id="UP000886858"/>
    </source>
</evidence>
<name>A0A9D2I5Y3_9FIRM</name>
<feature type="transmembrane region" description="Helical" evidence="7">
    <location>
        <begin position="20"/>
        <end position="42"/>
    </location>
</feature>
<dbReference type="EMBL" id="DWYY01000054">
    <property type="protein sequence ID" value="HJA92454.1"/>
    <property type="molecule type" value="Genomic_DNA"/>
</dbReference>
<proteinExistence type="inferred from homology"/>
<dbReference type="InterPro" id="IPR035906">
    <property type="entry name" value="MetI-like_sf"/>
</dbReference>
<dbReference type="PANTHER" id="PTHR43227:SF11">
    <property type="entry name" value="BLL4140 PROTEIN"/>
    <property type="match status" value="1"/>
</dbReference>
<keyword evidence="3" id="KW-1003">Cell membrane</keyword>
<accession>A0A9D2I5Y3</accession>
<dbReference type="GO" id="GO:0055085">
    <property type="term" value="P:transmembrane transport"/>
    <property type="evidence" value="ECO:0007669"/>
    <property type="project" value="InterPro"/>
</dbReference>
<evidence type="ECO:0000256" key="5">
    <source>
        <dbReference type="ARBA" id="ARBA00022989"/>
    </source>
</evidence>
<dbReference type="CDD" id="cd06261">
    <property type="entry name" value="TM_PBP2"/>
    <property type="match status" value="1"/>
</dbReference>
<evidence type="ECO:0000256" key="1">
    <source>
        <dbReference type="ARBA" id="ARBA00004651"/>
    </source>
</evidence>
<keyword evidence="6 7" id="KW-0472">Membrane</keyword>
<evidence type="ECO:0000256" key="3">
    <source>
        <dbReference type="ARBA" id="ARBA00022475"/>
    </source>
</evidence>
<dbReference type="Pfam" id="PF00528">
    <property type="entry name" value="BPD_transp_1"/>
    <property type="match status" value="1"/>
</dbReference>
<feature type="domain" description="ABC transmembrane type-1" evidence="8">
    <location>
        <begin position="160"/>
        <end position="376"/>
    </location>
</feature>
<dbReference type="InterPro" id="IPR000515">
    <property type="entry name" value="MetI-like"/>
</dbReference>
<organism evidence="9 10">
    <name type="scientific">Candidatus Eisenbergiella merdipullorum</name>
    <dbReference type="NCBI Taxonomy" id="2838553"/>
    <lineage>
        <taxon>Bacteria</taxon>
        <taxon>Bacillati</taxon>
        <taxon>Bacillota</taxon>
        <taxon>Clostridia</taxon>
        <taxon>Lachnospirales</taxon>
        <taxon>Lachnospiraceae</taxon>
        <taxon>Eisenbergiella</taxon>
    </lineage>
</organism>
<feature type="transmembrane region" description="Helical" evidence="7">
    <location>
        <begin position="357"/>
        <end position="380"/>
    </location>
</feature>
<feature type="transmembrane region" description="Helical" evidence="7">
    <location>
        <begin position="62"/>
        <end position="81"/>
    </location>
</feature>
<evidence type="ECO:0000313" key="9">
    <source>
        <dbReference type="EMBL" id="HJA92454.1"/>
    </source>
</evidence>
<feature type="transmembrane region" description="Helical" evidence="7">
    <location>
        <begin position="294"/>
        <end position="312"/>
    </location>
</feature>
<comment type="similarity">
    <text evidence="7">Belongs to the binding-protein-dependent transport system permease family.</text>
</comment>
<protein>
    <submittedName>
        <fullName evidence="9">ABC transporter permease subunit</fullName>
    </submittedName>
</protein>
<evidence type="ECO:0000259" key="8">
    <source>
        <dbReference type="PROSITE" id="PS50928"/>
    </source>
</evidence>
<feature type="transmembrane region" description="Helical" evidence="7">
    <location>
        <begin position="159"/>
        <end position="185"/>
    </location>
</feature>
<keyword evidence="4 7" id="KW-0812">Transmembrane</keyword>
<dbReference type="PANTHER" id="PTHR43227">
    <property type="entry name" value="BLL4140 PROTEIN"/>
    <property type="match status" value="1"/>
</dbReference>
<gene>
    <name evidence="9" type="ORF">H9717_04965</name>
</gene>
<dbReference type="Gene3D" id="1.10.3720.10">
    <property type="entry name" value="MetI-like"/>
    <property type="match status" value="1"/>
</dbReference>
<sequence length="389" mass="42817">MTKIKTAAAVPGKSGNPVALFKMLLAAGALLLVGGAVWYVAITGIVGLKDWDYVKYGLAPTIAAALGGAILILDIAAYFFLPCFKEASAPLKHDLKQDKIRYLLILPGIVLVSIFNYIPMYGIVLAFKDYKIKSGILFSEWCGLENFTRFFGRSVAGNVILNTLFIGVTQLIITFPVPIILALLLNELRSKKFRSAIQSTIYLPHFVSWIIMYSLLFSLFSVTSGMVNKLLMSMGLSSINLLSDPDMFYGMLYGTSIWKEAGWGTIIYMAAITGVDEEMYEAAYLDGANRFQRCLYITLPSIAFVVTTMLILNVGSVMGANFDQIMNLRTDATKNTVAQVIDTYVYDMGVEKGQYDLATAIGLFQQGVNCILLFISNFVVKKLSGEGFF</sequence>
<evidence type="ECO:0000256" key="7">
    <source>
        <dbReference type="RuleBase" id="RU363032"/>
    </source>
</evidence>
<comment type="caution">
    <text evidence="9">The sequence shown here is derived from an EMBL/GenBank/DDBJ whole genome shotgun (WGS) entry which is preliminary data.</text>
</comment>
<dbReference type="PROSITE" id="PS50928">
    <property type="entry name" value="ABC_TM1"/>
    <property type="match status" value="1"/>
</dbReference>
<keyword evidence="5 7" id="KW-1133">Transmembrane helix</keyword>
<dbReference type="SUPFAM" id="SSF161098">
    <property type="entry name" value="MetI-like"/>
    <property type="match status" value="1"/>
</dbReference>
<keyword evidence="2 7" id="KW-0813">Transport</keyword>
<evidence type="ECO:0000256" key="6">
    <source>
        <dbReference type="ARBA" id="ARBA00023136"/>
    </source>
</evidence>